<evidence type="ECO:0000313" key="16">
    <source>
        <dbReference type="EMBL" id="MBC5850935.1"/>
    </source>
</evidence>
<dbReference type="Gene3D" id="1.10.287.130">
    <property type="match status" value="1"/>
</dbReference>
<reference evidence="16" key="1">
    <citation type="submission" date="2020-08" db="EMBL/GenBank/DDBJ databases">
        <title>Genome Sequencing and Pan-Genome Analysis of Migratory bird Vibrio Strains, Inner Mongolia.</title>
        <authorList>
            <person name="Zheng L."/>
        </authorList>
    </citation>
    <scope>NUCLEOTIDE SEQUENCE</scope>
    <source>
        <strain evidence="16">M13F</strain>
    </source>
</reference>
<keyword evidence="7" id="KW-0808">Transferase</keyword>
<dbReference type="SUPFAM" id="SSF103190">
    <property type="entry name" value="Sensory domain-like"/>
    <property type="match status" value="1"/>
</dbReference>
<evidence type="ECO:0000256" key="12">
    <source>
        <dbReference type="SAM" id="Coils"/>
    </source>
</evidence>
<evidence type="ECO:0000256" key="7">
    <source>
        <dbReference type="ARBA" id="ARBA00022679"/>
    </source>
</evidence>
<gene>
    <name evidence="16" type="ORF">H8Q88_08145</name>
</gene>
<dbReference type="CDD" id="cd00082">
    <property type="entry name" value="HisKA"/>
    <property type="match status" value="1"/>
</dbReference>
<dbReference type="PROSITE" id="PS50885">
    <property type="entry name" value="HAMP"/>
    <property type="match status" value="1"/>
</dbReference>
<dbReference type="CDD" id="cd06225">
    <property type="entry name" value="HAMP"/>
    <property type="match status" value="1"/>
</dbReference>
<evidence type="ECO:0000313" key="17">
    <source>
        <dbReference type="Proteomes" id="UP000615796"/>
    </source>
</evidence>
<protein>
    <recommendedName>
        <fullName evidence="4">histidine kinase</fullName>
        <ecNumber evidence="4">2.7.13.3</ecNumber>
    </recommendedName>
</protein>
<evidence type="ECO:0000256" key="5">
    <source>
        <dbReference type="ARBA" id="ARBA00022475"/>
    </source>
</evidence>
<dbReference type="Pfam" id="PF02518">
    <property type="entry name" value="HATPase_c"/>
    <property type="match status" value="1"/>
</dbReference>
<dbReference type="AlphaFoldDB" id="A0A9X0RA87"/>
<evidence type="ECO:0000256" key="8">
    <source>
        <dbReference type="ARBA" id="ARBA00022692"/>
    </source>
</evidence>
<evidence type="ECO:0000256" key="10">
    <source>
        <dbReference type="ARBA" id="ARBA00022989"/>
    </source>
</evidence>
<dbReference type="PANTHER" id="PTHR43065">
    <property type="entry name" value="SENSOR HISTIDINE KINASE"/>
    <property type="match status" value="1"/>
</dbReference>
<evidence type="ECO:0000259" key="15">
    <source>
        <dbReference type="PROSITE" id="PS50885"/>
    </source>
</evidence>
<dbReference type="GO" id="GO:0000155">
    <property type="term" value="F:phosphorelay sensor kinase activity"/>
    <property type="evidence" value="ECO:0007669"/>
    <property type="project" value="InterPro"/>
</dbReference>
<dbReference type="Gene3D" id="6.10.340.10">
    <property type="match status" value="1"/>
</dbReference>
<evidence type="ECO:0000256" key="11">
    <source>
        <dbReference type="ARBA" id="ARBA00023136"/>
    </source>
</evidence>
<dbReference type="InterPro" id="IPR036890">
    <property type="entry name" value="HATPase_C_sf"/>
</dbReference>
<accession>A0A9X0RA87</accession>
<feature type="domain" description="HAMP" evidence="15">
    <location>
        <begin position="346"/>
        <end position="400"/>
    </location>
</feature>
<keyword evidence="11 13" id="KW-0472">Membrane</keyword>
<evidence type="ECO:0000259" key="14">
    <source>
        <dbReference type="PROSITE" id="PS50109"/>
    </source>
</evidence>
<dbReference type="EC" id="2.7.13.3" evidence="4"/>
<comment type="subcellular location">
    <subcellularLocation>
        <location evidence="2">Cell inner membrane</location>
    </subcellularLocation>
    <subcellularLocation>
        <location evidence="3">Cell membrane</location>
        <topology evidence="3">Multi-pass membrane protein</topology>
    </subcellularLocation>
</comment>
<dbReference type="SMART" id="SM00387">
    <property type="entry name" value="HATPase_c"/>
    <property type="match status" value="1"/>
</dbReference>
<evidence type="ECO:0000256" key="2">
    <source>
        <dbReference type="ARBA" id="ARBA00004533"/>
    </source>
</evidence>
<dbReference type="Pfam" id="PF00512">
    <property type="entry name" value="HisKA"/>
    <property type="match status" value="1"/>
</dbReference>
<dbReference type="InterPro" id="IPR003660">
    <property type="entry name" value="HAMP_dom"/>
</dbReference>
<evidence type="ECO:0000256" key="3">
    <source>
        <dbReference type="ARBA" id="ARBA00004651"/>
    </source>
</evidence>
<keyword evidence="10 13" id="KW-1133">Transmembrane helix</keyword>
<keyword evidence="9" id="KW-0418">Kinase</keyword>
<evidence type="ECO:0000256" key="4">
    <source>
        <dbReference type="ARBA" id="ARBA00012438"/>
    </source>
</evidence>
<dbReference type="PANTHER" id="PTHR43065:SF22">
    <property type="entry name" value="HISTIDINE KINASE"/>
    <property type="match status" value="1"/>
</dbReference>
<dbReference type="InterPro" id="IPR036097">
    <property type="entry name" value="HisK_dim/P_sf"/>
</dbReference>
<dbReference type="InterPro" id="IPR033463">
    <property type="entry name" value="sCache_3"/>
</dbReference>
<dbReference type="PROSITE" id="PS50109">
    <property type="entry name" value="HIS_KIN"/>
    <property type="match status" value="1"/>
</dbReference>
<keyword evidence="5" id="KW-1003">Cell membrane</keyword>
<organism evidence="16 17">
    <name type="scientific">Vibrio metschnikovii</name>
    <dbReference type="NCBI Taxonomy" id="28172"/>
    <lineage>
        <taxon>Bacteria</taxon>
        <taxon>Pseudomonadati</taxon>
        <taxon>Pseudomonadota</taxon>
        <taxon>Gammaproteobacteria</taxon>
        <taxon>Vibrionales</taxon>
        <taxon>Vibrionaceae</taxon>
        <taxon>Vibrio</taxon>
    </lineage>
</organism>
<feature type="domain" description="Histidine kinase" evidence="14">
    <location>
        <begin position="456"/>
        <end position="670"/>
    </location>
</feature>
<dbReference type="InterPro" id="IPR003594">
    <property type="entry name" value="HATPase_dom"/>
</dbReference>
<keyword evidence="8 13" id="KW-0812">Transmembrane</keyword>
<evidence type="ECO:0000256" key="13">
    <source>
        <dbReference type="SAM" id="Phobius"/>
    </source>
</evidence>
<dbReference type="SUPFAM" id="SSF55874">
    <property type="entry name" value="ATPase domain of HSP90 chaperone/DNA topoisomerase II/histidine kinase"/>
    <property type="match status" value="1"/>
</dbReference>
<keyword evidence="17" id="KW-1185">Reference proteome</keyword>
<comment type="caution">
    <text evidence="16">The sequence shown here is derived from an EMBL/GenBank/DDBJ whole genome shotgun (WGS) entry which is preliminary data.</text>
</comment>
<dbReference type="RefSeq" id="WP_187025808.1">
    <property type="nucleotide sequence ID" value="NZ_JACRUP010000004.1"/>
</dbReference>
<comment type="catalytic activity">
    <reaction evidence="1">
        <text>ATP + protein L-histidine = ADP + protein N-phospho-L-histidine.</text>
        <dbReference type="EC" id="2.7.13.3"/>
    </reaction>
</comment>
<keyword evidence="12" id="KW-0175">Coiled coil</keyword>
<dbReference type="SUPFAM" id="SSF47384">
    <property type="entry name" value="Homodimeric domain of signal transducing histidine kinase"/>
    <property type="match status" value="1"/>
</dbReference>
<dbReference type="Pfam" id="PF17202">
    <property type="entry name" value="sCache_3_3"/>
    <property type="match status" value="1"/>
</dbReference>
<proteinExistence type="predicted"/>
<dbReference type="InterPro" id="IPR005467">
    <property type="entry name" value="His_kinase_dom"/>
</dbReference>
<sequence length="684" mass="77912">MSKSRCAKPSWWRAWHHRFRSMVRYRLLILTSVPIAVTLMALIGISFYWSLHYTWQSALVDVSERLGVAQNSVTLLQQKQASYVHAFADSYDFQHGLREGYYYQPEFMDWVQQQKKRYELDFLHFQLVNTLEQQFRYLDLTRKESFFDVLSAAELQQLDPDLAIRAQTPMLNDRLVESRGLVSRTVVPILIDQKIIGFLEGGLLLNNSTLLVDQIRDLIYPVQANRLSPAGTLTLFLDDLRVSTNVPLHSGTQAGRAIGTRVSQPVADKVLRQGEQWVDKAYVYDAWYVSAYQPLHDQYDQVIGMLYTGYLLWPLVKTYLTNIVEMGSMALILLIVSGFFVYRGSRDLFRPIERIHHVVKRVQVDQNQRIGSLGLDEKHELAQLAKQFDHMLDLLQQHNQQIQHAADQLEAKVQSRTASLHEKTQQLEHHIQLLNQTRNKLIAHEKLAALGELTAGIAHEINNPTAVILGNTELIRFELADQAPRVAEEIEAILLQVDRIRNITRSLLQYSRHGGVQDKITWQRVNPIIEESITLVKAGSKKREVEFITQLQARCSVEVNHHHLLQILVNLQINAIHAMQGKGQLIIRSEDWQQDGKILGAIIHVQDHGCGINPEQLSKIFAPFYTTKRQGTGLGLSVSQSLLSQVGGEIRVHSVEGQGSTFSIYLLAKAESPLLITTTRSSSE</sequence>
<dbReference type="InterPro" id="IPR003661">
    <property type="entry name" value="HisK_dim/P_dom"/>
</dbReference>
<dbReference type="GO" id="GO:0005886">
    <property type="term" value="C:plasma membrane"/>
    <property type="evidence" value="ECO:0007669"/>
    <property type="project" value="UniProtKB-SubCell"/>
</dbReference>
<feature type="transmembrane region" description="Helical" evidence="13">
    <location>
        <begin position="27"/>
        <end position="49"/>
    </location>
</feature>
<dbReference type="InterPro" id="IPR029151">
    <property type="entry name" value="Sensor-like_sf"/>
</dbReference>
<feature type="coiled-coil region" evidence="12">
    <location>
        <begin position="381"/>
        <end position="440"/>
    </location>
</feature>
<name>A0A9X0RA87_VIBME</name>
<evidence type="ECO:0000256" key="6">
    <source>
        <dbReference type="ARBA" id="ARBA00022553"/>
    </source>
</evidence>
<evidence type="ECO:0000256" key="9">
    <source>
        <dbReference type="ARBA" id="ARBA00022777"/>
    </source>
</evidence>
<dbReference type="SMART" id="SM00388">
    <property type="entry name" value="HisKA"/>
    <property type="match status" value="1"/>
</dbReference>
<dbReference type="EMBL" id="JACRUP010000004">
    <property type="protein sequence ID" value="MBC5850935.1"/>
    <property type="molecule type" value="Genomic_DNA"/>
</dbReference>
<keyword evidence="6" id="KW-0597">Phosphoprotein</keyword>
<dbReference type="Gene3D" id="3.30.565.10">
    <property type="entry name" value="Histidine kinase-like ATPase, C-terminal domain"/>
    <property type="match status" value="1"/>
</dbReference>
<dbReference type="Proteomes" id="UP000615796">
    <property type="component" value="Unassembled WGS sequence"/>
</dbReference>
<evidence type="ECO:0000256" key="1">
    <source>
        <dbReference type="ARBA" id="ARBA00000085"/>
    </source>
</evidence>
<dbReference type="PRINTS" id="PR00344">
    <property type="entry name" value="BCTRLSENSOR"/>
</dbReference>
<dbReference type="InterPro" id="IPR004358">
    <property type="entry name" value="Sig_transdc_His_kin-like_C"/>
</dbReference>